<dbReference type="EMBL" id="ML119673">
    <property type="protein sequence ID" value="RPA82231.1"/>
    <property type="molecule type" value="Genomic_DNA"/>
</dbReference>
<dbReference type="AlphaFoldDB" id="A0A3N4IDC2"/>
<evidence type="ECO:0000313" key="1">
    <source>
        <dbReference type="EMBL" id="RPA82231.1"/>
    </source>
</evidence>
<organism evidence="1 2">
    <name type="scientific">Ascobolus immersus RN42</name>
    <dbReference type="NCBI Taxonomy" id="1160509"/>
    <lineage>
        <taxon>Eukaryota</taxon>
        <taxon>Fungi</taxon>
        <taxon>Dikarya</taxon>
        <taxon>Ascomycota</taxon>
        <taxon>Pezizomycotina</taxon>
        <taxon>Pezizomycetes</taxon>
        <taxon>Pezizales</taxon>
        <taxon>Ascobolaceae</taxon>
        <taxon>Ascobolus</taxon>
    </lineage>
</organism>
<name>A0A3N4IDC2_ASCIM</name>
<protein>
    <submittedName>
        <fullName evidence="1">Uncharacterized protein</fullName>
    </submittedName>
</protein>
<accession>A0A3N4IDC2</accession>
<keyword evidence="2" id="KW-1185">Reference proteome</keyword>
<dbReference type="Proteomes" id="UP000275078">
    <property type="component" value="Unassembled WGS sequence"/>
</dbReference>
<reference evidence="1 2" key="1">
    <citation type="journal article" date="2018" name="Nat. Ecol. Evol.">
        <title>Pezizomycetes genomes reveal the molecular basis of ectomycorrhizal truffle lifestyle.</title>
        <authorList>
            <person name="Murat C."/>
            <person name="Payen T."/>
            <person name="Noel B."/>
            <person name="Kuo A."/>
            <person name="Morin E."/>
            <person name="Chen J."/>
            <person name="Kohler A."/>
            <person name="Krizsan K."/>
            <person name="Balestrini R."/>
            <person name="Da Silva C."/>
            <person name="Montanini B."/>
            <person name="Hainaut M."/>
            <person name="Levati E."/>
            <person name="Barry K.W."/>
            <person name="Belfiori B."/>
            <person name="Cichocki N."/>
            <person name="Clum A."/>
            <person name="Dockter R.B."/>
            <person name="Fauchery L."/>
            <person name="Guy J."/>
            <person name="Iotti M."/>
            <person name="Le Tacon F."/>
            <person name="Lindquist E.A."/>
            <person name="Lipzen A."/>
            <person name="Malagnac F."/>
            <person name="Mello A."/>
            <person name="Molinier V."/>
            <person name="Miyauchi S."/>
            <person name="Poulain J."/>
            <person name="Riccioni C."/>
            <person name="Rubini A."/>
            <person name="Sitrit Y."/>
            <person name="Splivallo R."/>
            <person name="Traeger S."/>
            <person name="Wang M."/>
            <person name="Zifcakova L."/>
            <person name="Wipf D."/>
            <person name="Zambonelli A."/>
            <person name="Paolocci F."/>
            <person name="Nowrousian M."/>
            <person name="Ottonello S."/>
            <person name="Baldrian P."/>
            <person name="Spatafora J.W."/>
            <person name="Henrissat B."/>
            <person name="Nagy L.G."/>
            <person name="Aury J.M."/>
            <person name="Wincker P."/>
            <person name="Grigoriev I.V."/>
            <person name="Bonfante P."/>
            <person name="Martin F.M."/>
        </authorList>
    </citation>
    <scope>NUCLEOTIDE SEQUENCE [LARGE SCALE GENOMIC DNA]</scope>
    <source>
        <strain evidence="1 2">RN42</strain>
    </source>
</reference>
<sequence>MPSFSNLPKEMRIEIFRQISRSRDAHSFRLSDRINFHLLTPWLFNKYKFMPLKDVHLLSNLFRHKHIREFALQVFYKAWEFLYYPEPYNGDSHAWYRNRQQKEDNYQNSLRYLHKSFERYRQKGLQVLKWAVHAKVSTKENSDYMRGVNGFISGNAHTFTELVEASDPALSEPQTLIDEWLETDCAVKCLTDSQVVYQYYKILYGKFGPLDSFRTSIIYLVARNKMNWDHGDMLGELNELRSLSSPHRPVPPKLTLQNGKLTPGKYREGILKKMRAKIVFVRNLKRLYMMCEKEPHVMPEF</sequence>
<proteinExistence type="predicted"/>
<gene>
    <name evidence="1" type="ORF">BJ508DRAFT_305888</name>
</gene>
<evidence type="ECO:0000313" key="2">
    <source>
        <dbReference type="Proteomes" id="UP000275078"/>
    </source>
</evidence>